<accession>A0ACC0YXP3</accession>
<gene>
    <name evidence="1" type="ORF">Pint_18534</name>
</gene>
<comment type="caution">
    <text evidence="1">The sequence shown here is derived from an EMBL/GenBank/DDBJ whole genome shotgun (WGS) entry which is preliminary data.</text>
</comment>
<organism evidence="1 2">
    <name type="scientific">Pistacia integerrima</name>
    <dbReference type="NCBI Taxonomy" id="434235"/>
    <lineage>
        <taxon>Eukaryota</taxon>
        <taxon>Viridiplantae</taxon>
        <taxon>Streptophyta</taxon>
        <taxon>Embryophyta</taxon>
        <taxon>Tracheophyta</taxon>
        <taxon>Spermatophyta</taxon>
        <taxon>Magnoliopsida</taxon>
        <taxon>eudicotyledons</taxon>
        <taxon>Gunneridae</taxon>
        <taxon>Pentapetalae</taxon>
        <taxon>rosids</taxon>
        <taxon>malvids</taxon>
        <taxon>Sapindales</taxon>
        <taxon>Anacardiaceae</taxon>
        <taxon>Pistacia</taxon>
    </lineage>
</organism>
<evidence type="ECO:0000313" key="1">
    <source>
        <dbReference type="EMBL" id="KAJ0043408.1"/>
    </source>
</evidence>
<dbReference type="EMBL" id="CM047739">
    <property type="protein sequence ID" value="KAJ0043408.1"/>
    <property type="molecule type" value="Genomic_DNA"/>
</dbReference>
<keyword evidence="2" id="KW-1185">Reference proteome</keyword>
<protein>
    <submittedName>
        <fullName evidence="1">Uncharacterized protein</fullName>
    </submittedName>
</protein>
<dbReference type="Proteomes" id="UP001163603">
    <property type="component" value="Chromosome 4"/>
</dbReference>
<evidence type="ECO:0000313" key="2">
    <source>
        <dbReference type="Proteomes" id="UP001163603"/>
    </source>
</evidence>
<sequence length="249" mass="28262">MFMLKGLFELAMPMNGMSDDRSLCKLICNMKINIVGYYLGKIEENLLEIRFSEAKHLLDFLIVCLQSPELHSGGEFKTANTPTITELEQAGVKFEVGSSKYFTDITFKNGILKIPKLLIVADTEILFLNLLAYEQLNCTTRYSNDFISLMSHLVRTRKDEEILIQNEVIEGVTAVFQKLGKESYISPQLFNYTDLVNQLNAYYRTPCNKWRAALKQNYFNTPWASISVIAAAILLVLTFIQAVCSVIAL</sequence>
<reference evidence="2" key="1">
    <citation type="journal article" date="2023" name="G3 (Bethesda)">
        <title>Genome assembly and association tests identify interacting loci associated with vigor, precocity, and sex in interspecific pistachio rootstocks.</title>
        <authorList>
            <person name="Palmer W."/>
            <person name="Jacygrad E."/>
            <person name="Sagayaradj S."/>
            <person name="Cavanaugh K."/>
            <person name="Han R."/>
            <person name="Bertier L."/>
            <person name="Beede B."/>
            <person name="Kafkas S."/>
            <person name="Golino D."/>
            <person name="Preece J."/>
            <person name="Michelmore R."/>
        </authorList>
    </citation>
    <scope>NUCLEOTIDE SEQUENCE [LARGE SCALE GENOMIC DNA]</scope>
</reference>
<name>A0ACC0YXP3_9ROSI</name>
<proteinExistence type="predicted"/>